<evidence type="ECO:0000313" key="1">
    <source>
        <dbReference type="EMBL" id="PXW61521.1"/>
    </source>
</evidence>
<comment type="caution">
    <text evidence="1">The sequence shown here is derived from an EMBL/GenBank/DDBJ whole genome shotgun (WGS) entry which is preliminary data.</text>
</comment>
<dbReference type="Gene3D" id="2.10.109.10">
    <property type="entry name" value="Umud Fragment, subunit A"/>
    <property type="match status" value="1"/>
</dbReference>
<dbReference type="AlphaFoldDB" id="A0A2V3UBF0"/>
<protein>
    <submittedName>
        <fullName evidence="1">SOS-response transcriptional repressor LexA</fullName>
    </submittedName>
</protein>
<organism evidence="1 2">
    <name type="scientific">Chelatococcus asaccharovorans</name>
    <dbReference type="NCBI Taxonomy" id="28210"/>
    <lineage>
        <taxon>Bacteria</taxon>
        <taxon>Pseudomonadati</taxon>
        <taxon>Pseudomonadota</taxon>
        <taxon>Alphaproteobacteria</taxon>
        <taxon>Hyphomicrobiales</taxon>
        <taxon>Chelatococcaceae</taxon>
        <taxon>Chelatococcus</taxon>
    </lineage>
</organism>
<reference evidence="1 2" key="1">
    <citation type="submission" date="2018-05" db="EMBL/GenBank/DDBJ databases">
        <title>Genomic Encyclopedia of Type Strains, Phase IV (KMG-IV): sequencing the most valuable type-strain genomes for metagenomic binning, comparative biology and taxonomic classification.</title>
        <authorList>
            <person name="Goeker M."/>
        </authorList>
    </citation>
    <scope>NUCLEOTIDE SEQUENCE [LARGE SCALE GENOMIC DNA]</scope>
    <source>
        <strain evidence="1 2">DSM 6462</strain>
    </source>
</reference>
<name>A0A2V3UBF0_9HYPH</name>
<dbReference type="CDD" id="cd06529">
    <property type="entry name" value="S24_LexA-like"/>
    <property type="match status" value="1"/>
</dbReference>
<dbReference type="Proteomes" id="UP000248021">
    <property type="component" value="Unassembled WGS sequence"/>
</dbReference>
<dbReference type="InterPro" id="IPR036286">
    <property type="entry name" value="LexA/Signal_pep-like_sf"/>
</dbReference>
<keyword evidence="2" id="KW-1185">Reference proteome</keyword>
<dbReference type="Gene3D" id="1.10.10.60">
    <property type="entry name" value="Homeodomain-like"/>
    <property type="match status" value="1"/>
</dbReference>
<dbReference type="SUPFAM" id="SSF51306">
    <property type="entry name" value="LexA/Signal peptidase"/>
    <property type="match status" value="1"/>
</dbReference>
<dbReference type="CDD" id="cd00093">
    <property type="entry name" value="HTH_XRE"/>
    <property type="match status" value="1"/>
</dbReference>
<dbReference type="EMBL" id="QJJK01000003">
    <property type="protein sequence ID" value="PXW61521.1"/>
    <property type="molecule type" value="Genomic_DNA"/>
</dbReference>
<dbReference type="InterPro" id="IPR039418">
    <property type="entry name" value="LexA-like"/>
</dbReference>
<evidence type="ECO:0000313" key="2">
    <source>
        <dbReference type="Proteomes" id="UP000248021"/>
    </source>
</evidence>
<proteinExistence type="predicted"/>
<gene>
    <name evidence="1" type="ORF">C7450_10336</name>
</gene>
<sequence length="219" mass="24046">MKMQKATAKTDVKVALREAQRKWLDDVCAATGLTLTEIAKEAGVNPSTLTRFRNQPDHKGTLTPLTVNSISQTTGVPIAVPGGELPLKAIHRAREAEPVPLEAASPEWQTVLKPYQDEARFEIWALRGRALEFEGYRPGDVVIVDREARPDVGDVVCAHVSDWQRGGETVFRLYHPPFLLGAGSDDAARRPRFLDEQSTQIKGVVVMSLRGRSAVKVAA</sequence>
<accession>A0A2V3UBF0</accession>
<dbReference type="InterPro" id="IPR001387">
    <property type="entry name" value="Cro/C1-type_HTH"/>
</dbReference>